<name>A0A3A5KZA4_9HYPH</name>
<organism evidence="1 2">
    <name type="scientific">Mesorhizobium waimense</name>
    <dbReference type="NCBI Taxonomy" id="1300307"/>
    <lineage>
        <taxon>Bacteria</taxon>
        <taxon>Pseudomonadati</taxon>
        <taxon>Pseudomonadota</taxon>
        <taxon>Alphaproteobacteria</taxon>
        <taxon>Hyphomicrobiales</taxon>
        <taxon>Phyllobacteriaceae</taxon>
        <taxon>Mesorhizobium</taxon>
    </lineage>
</organism>
<evidence type="ECO:0000313" key="1">
    <source>
        <dbReference type="EMBL" id="RJT42365.1"/>
    </source>
</evidence>
<dbReference type="Proteomes" id="UP000272706">
    <property type="component" value="Unassembled WGS sequence"/>
</dbReference>
<reference evidence="1 2" key="1">
    <citation type="submission" date="2018-09" db="EMBL/GenBank/DDBJ databases">
        <title>Mesorhizobium carmichaelinearum sp. nov. isolated from Carmichaelinea spp. root nodules in New Zealand.</title>
        <authorList>
            <person name="De Meyer S.E."/>
        </authorList>
    </citation>
    <scope>NUCLEOTIDE SEQUENCE [LARGE SCALE GENOMIC DNA]</scope>
    <source>
        <strain evidence="1 2">ICMP19557</strain>
    </source>
</reference>
<dbReference type="Gene3D" id="3.40.50.150">
    <property type="entry name" value="Vaccinia Virus protein VP39"/>
    <property type="match status" value="1"/>
</dbReference>
<evidence type="ECO:0000313" key="2">
    <source>
        <dbReference type="Proteomes" id="UP000272706"/>
    </source>
</evidence>
<dbReference type="GO" id="GO:0032259">
    <property type="term" value="P:methylation"/>
    <property type="evidence" value="ECO:0007669"/>
    <property type="project" value="UniProtKB-KW"/>
</dbReference>
<dbReference type="OrthoDB" id="9810247at2"/>
<dbReference type="AlphaFoldDB" id="A0A3A5KZA4"/>
<dbReference type="PANTHER" id="PTHR43861">
    <property type="entry name" value="TRANS-ACONITATE 2-METHYLTRANSFERASE-RELATED"/>
    <property type="match status" value="1"/>
</dbReference>
<dbReference type="SUPFAM" id="SSF53335">
    <property type="entry name" value="S-adenosyl-L-methionine-dependent methyltransferases"/>
    <property type="match status" value="1"/>
</dbReference>
<protein>
    <submittedName>
        <fullName evidence="1">Class I SAM-dependent methyltransferase</fullName>
    </submittedName>
</protein>
<accession>A0A3A5KZA4</accession>
<dbReference type="GO" id="GO:0008168">
    <property type="term" value="F:methyltransferase activity"/>
    <property type="evidence" value="ECO:0007669"/>
    <property type="project" value="UniProtKB-KW"/>
</dbReference>
<dbReference type="EMBL" id="QZWZ01000001">
    <property type="protein sequence ID" value="RJT42365.1"/>
    <property type="molecule type" value="Genomic_DNA"/>
</dbReference>
<dbReference type="Pfam" id="PF13489">
    <property type="entry name" value="Methyltransf_23"/>
    <property type="match status" value="1"/>
</dbReference>
<keyword evidence="2" id="KW-1185">Reference proteome</keyword>
<sequence length="256" mass="28329">MELDAYRQMAATEDEHWWFCGRRAIAEAVIRGLKLPEKAHIVEIGAGTGGNIRMLEQFGAVTAVEMSDLARQIAREKTGRDFLAGHLPNNIPVAPQSCDLVCLFDVLEHVAEDEASLTAIRQMLKPGGRVILTVPAHQWLWSTHDVGLHHMRRYSRNLLRERIDKAGFTIDRLSYTNATLFPVAALARLMDRVRKPARPAGHATPPKPINAAMKAVFSAEGRIVPNATLPFGVSLLAVFRENTALDSRHFGDKLAA</sequence>
<keyword evidence="1" id="KW-0808">Transferase</keyword>
<dbReference type="RefSeq" id="WP_120011715.1">
    <property type="nucleotide sequence ID" value="NZ_QZWZ01000001.1"/>
</dbReference>
<proteinExistence type="predicted"/>
<dbReference type="InterPro" id="IPR029063">
    <property type="entry name" value="SAM-dependent_MTases_sf"/>
</dbReference>
<comment type="caution">
    <text evidence="1">The sequence shown here is derived from an EMBL/GenBank/DDBJ whole genome shotgun (WGS) entry which is preliminary data.</text>
</comment>
<dbReference type="CDD" id="cd02440">
    <property type="entry name" value="AdoMet_MTases"/>
    <property type="match status" value="1"/>
</dbReference>
<keyword evidence="1" id="KW-0489">Methyltransferase</keyword>
<gene>
    <name evidence="1" type="ORF">D3227_00345</name>
</gene>